<organism evidence="1 2">
    <name type="scientific">Bradyrhizobium erythrophlei</name>
    <dbReference type="NCBI Taxonomy" id="1437360"/>
    <lineage>
        <taxon>Bacteria</taxon>
        <taxon>Pseudomonadati</taxon>
        <taxon>Pseudomonadota</taxon>
        <taxon>Alphaproteobacteria</taxon>
        <taxon>Hyphomicrobiales</taxon>
        <taxon>Nitrobacteraceae</taxon>
        <taxon>Bradyrhizobium</taxon>
    </lineage>
</organism>
<dbReference type="Proteomes" id="UP000198992">
    <property type="component" value="Unassembled WGS sequence"/>
</dbReference>
<accession>A0A1H4YI19</accession>
<gene>
    <name evidence="1" type="ORF">SAMN05444164_3960</name>
</gene>
<sequence>MPPIRCHRSLGCENSGKLRPSSVVHVVPDDSFEDWVVRTEIGNELGHYSTREAAELAAQAMAQDQGIELVVHLPDGKTIRMNFAKGWVARLFSR</sequence>
<dbReference type="AlphaFoldDB" id="A0A1H4YI19"/>
<evidence type="ECO:0008006" key="3">
    <source>
        <dbReference type="Google" id="ProtNLM"/>
    </source>
</evidence>
<evidence type="ECO:0000313" key="1">
    <source>
        <dbReference type="EMBL" id="SED17579.1"/>
    </source>
</evidence>
<reference evidence="1 2" key="1">
    <citation type="submission" date="2016-10" db="EMBL/GenBank/DDBJ databases">
        <authorList>
            <person name="de Groot N.N."/>
        </authorList>
    </citation>
    <scope>NUCLEOTIDE SEQUENCE [LARGE SCALE GENOMIC DNA]</scope>
    <source>
        <strain evidence="1 2">MT12</strain>
    </source>
</reference>
<name>A0A1H4YI19_9BRAD</name>
<evidence type="ECO:0000313" key="2">
    <source>
        <dbReference type="Proteomes" id="UP000198992"/>
    </source>
</evidence>
<dbReference type="InterPro" id="IPR018691">
    <property type="entry name" value="DUF2188"/>
</dbReference>
<dbReference type="Pfam" id="PF09954">
    <property type="entry name" value="DUF2188"/>
    <property type="match status" value="1"/>
</dbReference>
<dbReference type="EMBL" id="FNTH01000001">
    <property type="protein sequence ID" value="SED17579.1"/>
    <property type="molecule type" value="Genomic_DNA"/>
</dbReference>
<protein>
    <recommendedName>
        <fullName evidence="3">DUF2188 domain-containing protein</fullName>
    </recommendedName>
</protein>
<proteinExistence type="predicted"/>